<name>A0A0W0FPA1_MONRR</name>
<dbReference type="EMBL" id="LATX01001774">
    <property type="protein sequence ID" value="KTB38204.1"/>
    <property type="molecule type" value="Genomic_DNA"/>
</dbReference>
<protein>
    <submittedName>
        <fullName evidence="1">Uncharacterized protein</fullName>
    </submittedName>
</protein>
<proteinExistence type="predicted"/>
<organism evidence="1 2">
    <name type="scientific">Moniliophthora roreri</name>
    <name type="common">Frosty pod rot fungus</name>
    <name type="synonym">Monilia roreri</name>
    <dbReference type="NCBI Taxonomy" id="221103"/>
    <lineage>
        <taxon>Eukaryota</taxon>
        <taxon>Fungi</taxon>
        <taxon>Dikarya</taxon>
        <taxon>Basidiomycota</taxon>
        <taxon>Agaricomycotina</taxon>
        <taxon>Agaricomycetes</taxon>
        <taxon>Agaricomycetidae</taxon>
        <taxon>Agaricales</taxon>
        <taxon>Marasmiineae</taxon>
        <taxon>Marasmiaceae</taxon>
        <taxon>Moniliophthora</taxon>
    </lineage>
</organism>
<gene>
    <name evidence="1" type="ORF">WG66_9171</name>
</gene>
<comment type="caution">
    <text evidence="1">The sequence shown here is derived from an EMBL/GenBank/DDBJ whole genome shotgun (WGS) entry which is preliminary data.</text>
</comment>
<dbReference type="Proteomes" id="UP000054988">
    <property type="component" value="Unassembled WGS sequence"/>
</dbReference>
<evidence type="ECO:0000313" key="1">
    <source>
        <dbReference type="EMBL" id="KTB38204.1"/>
    </source>
</evidence>
<reference evidence="1 2" key="1">
    <citation type="submission" date="2015-12" db="EMBL/GenBank/DDBJ databases">
        <title>Draft genome sequence of Moniliophthora roreri, the causal agent of frosty pod rot of cacao.</title>
        <authorList>
            <person name="Aime M.C."/>
            <person name="Diaz-Valderrama J.R."/>
            <person name="Kijpornyongpan T."/>
            <person name="Phillips-Mora W."/>
        </authorList>
    </citation>
    <scope>NUCLEOTIDE SEQUENCE [LARGE SCALE GENOMIC DNA]</scope>
    <source>
        <strain evidence="1 2">MCA 2952</strain>
    </source>
</reference>
<accession>A0A0W0FPA1</accession>
<sequence length="78" mass="9290">MPLLSGYGWRRLLNATEQALIFRLRTEAQKVPWTIWTLATVYTAVKEEQLRCAEVFEEASYRYHILINIGKHRQERKP</sequence>
<dbReference type="AlphaFoldDB" id="A0A0W0FPA1"/>
<evidence type="ECO:0000313" key="2">
    <source>
        <dbReference type="Proteomes" id="UP000054988"/>
    </source>
</evidence>